<dbReference type="InterPro" id="IPR000241">
    <property type="entry name" value="RlmKL-like_Mtase"/>
</dbReference>
<evidence type="ECO:0000256" key="4">
    <source>
        <dbReference type="ARBA" id="ARBA00022603"/>
    </source>
</evidence>
<evidence type="ECO:0000256" key="14">
    <source>
        <dbReference type="ARBA" id="ARBA00075308"/>
    </source>
</evidence>
<evidence type="ECO:0000256" key="10">
    <source>
        <dbReference type="ARBA" id="ARBA00056270"/>
    </source>
</evidence>
<dbReference type="EMBL" id="JACMRX010000004">
    <property type="protein sequence ID" value="KAF7991829.1"/>
    <property type="molecule type" value="Genomic_DNA"/>
</dbReference>
<accession>A0A835CPF8</accession>
<dbReference type="PROSITE" id="PS51627">
    <property type="entry name" value="SAM_MT_TRM11"/>
    <property type="match status" value="1"/>
</dbReference>
<evidence type="ECO:0000256" key="15">
    <source>
        <dbReference type="PROSITE-ProRule" id="PRU00959"/>
    </source>
</evidence>
<evidence type="ECO:0000259" key="18">
    <source>
        <dbReference type="Pfam" id="PF25904"/>
    </source>
</evidence>
<dbReference type="GO" id="GO:0008033">
    <property type="term" value="P:tRNA processing"/>
    <property type="evidence" value="ECO:0007669"/>
    <property type="project" value="UniProtKB-UniRule"/>
</dbReference>
<keyword evidence="20" id="KW-1185">Reference proteome</keyword>
<keyword evidence="6 15" id="KW-0949">S-adenosyl-L-methionine</keyword>
<comment type="function">
    <text evidence="10">Catalytic subunit of the TRMT11-TRM112 methyltransferase complex, that specifically mediates the S-adenosyl-L-methionine-dependent N(2)-methylation of guanosine nucleotide at position 10 (m2G10) in tRNAs. This is one of the major tRNA (guanine-N(2))-methyltransferases.</text>
</comment>
<gene>
    <name evidence="19" type="ORF">HCN44_010630</name>
</gene>
<protein>
    <recommendedName>
        <fullName evidence="13">tRNA (guanine(10)-N(2))-methyltransferase TRMT11</fullName>
        <ecNumber evidence="12">2.1.1.214</ecNumber>
    </recommendedName>
    <alternativeName>
        <fullName evidence="14">tRNA methyltransferase 11 homolog</fullName>
    </alternativeName>
</protein>
<organism evidence="19 20">
    <name type="scientific">Aphidius gifuensis</name>
    <name type="common">Parasitoid wasp</name>
    <dbReference type="NCBI Taxonomy" id="684658"/>
    <lineage>
        <taxon>Eukaryota</taxon>
        <taxon>Metazoa</taxon>
        <taxon>Ecdysozoa</taxon>
        <taxon>Arthropoda</taxon>
        <taxon>Hexapoda</taxon>
        <taxon>Insecta</taxon>
        <taxon>Pterygota</taxon>
        <taxon>Neoptera</taxon>
        <taxon>Endopterygota</taxon>
        <taxon>Hymenoptera</taxon>
        <taxon>Apocrita</taxon>
        <taxon>Ichneumonoidea</taxon>
        <taxon>Braconidae</taxon>
        <taxon>Aphidiinae</taxon>
        <taxon>Aphidius</taxon>
    </lineage>
</organism>
<name>A0A835CPF8_APHGI</name>
<comment type="caution">
    <text evidence="19">The sequence shown here is derived from an EMBL/GenBank/DDBJ whole genome shotgun (WGS) entry which is preliminary data.</text>
</comment>
<dbReference type="GO" id="GO:0005737">
    <property type="term" value="C:cytoplasm"/>
    <property type="evidence" value="ECO:0007669"/>
    <property type="project" value="UniProtKB-SubCell"/>
</dbReference>
<dbReference type="InterPro" id="IPR016691">
    <property type="entry name" value="TRMT11"/>
</dbReference>
<keyword evidence="2" id="KW-0963">Cytoplasm</keyword>
<keyword evidence="4 15" id="KW-0489">Methyltransferase</keyword>
<dbReference type="CDD" id="cd02440">
    <property type="entry name" value="AdoMet_MTases"/>
    <property type="match status" value="1"/>
</dbReference>
<feature type="domain" description="Ribosomal RNA large subunit methyltransferase K/L-like methyltransferase" evidence="17">
    <location>
        <begin position="190"/>
        <end position="326"/>
    </location>
</feature>
<evidence type="ECO:0000256" key="9">
    <source>
        <dbReference type="ARBA" id="ARBA00050985"/>
    </source>
</evidence>
<dbReference type="PROSITE" id="PS00092">
    <property type="entry name" value="N6_MTASE"/>
    <property type="match status" value="1"/>
</dbReference>
<feature type="domain" description="tRNA (guanine(10)-N(2))-methyltransferase TRMT11 N-terminal" evidence="18">
    <location>
        <begin position="7"/>
        <end position="180"/>
    </location>
</feature>
<keyword evidence="8 15" id="KW-0694">RNA-binding</keyword>
<dbReference type="InterPro" id="IPR002052">
    <property type="entry name" value="DNA_methylase_N6_adenine_CS"/>
</dbReference>
<dbReference type="Pfam" id="PF01170">
    <property type="entry name" value="UPF0020"/>
    <property type="match status" value="1"/>
</dbReference>
<evidence type="ECO:0000313" key="20">
    <source>
        <dbReference type="Proteomes" id="UP000639338"/>
    </source>
</evidence>
<dbReference type="GO" id="GO:0043527">
    <property type="term" value="C:tRNA methyltransferase complex"/>
    <property type="evidence" value="ECO:0007669"/>
    <property type="project" value="UniProtKB-ARBA"/>
</dbReference>
<evidence type="ECO:0000256" key="11">
    <source>
        <dbReference type="ARBA" id="ARBA00065434"/>
    </source>
</evidence>
<comment type="catalytic activity">
    <reaction evidence="9">
        <text>guanosine(10) in tRNA + S-adenosyl-L-methionine = N(2)-methylguanosine(10) in tRNA + S-adenosyl-L-homocysteine + H(+)</text>
        <dbReference type="Rhea" id="RHEA:43128"/>
        <dbReference type="Rhea" id="RHEA-COMP:10355"/>
        <dbReference type="Rhea" id="RHEA-COMP:10357"/>
        <dbReference type="ChEBI" id="CHEBI:15378"/>
        <dbReference type="ChEBI" id="CHEBI:57856"/>
        <dbReference type="ChEBI" id="CHEBI:59789"/>
        <dbReference type="ChEBI" id="CHEBI:74269"/>
        <dbReference type="ChEBI" id="CHEBI:74481"/>
        <dbReference type="EC" id="2.1.1.214"/>
    </reaction>
    <physiologicalReaction direction="left-to-right" evidence="9">
        <dbReference type="Rhea" id="RHEA:43129"/>
    </physiologicalReaction>
</comment>
<keyword evidence="5 15" id="KW-0808">Transferase</keyword>
<evidence type="ECO:0000256" key="3">
    <source>
        <dbReference type="ARBA" id="ARBA00022555"/>
    </source>
</evidence>
<dbReference type="InterPro" id="IPR059073">
    <property type="entry name" value="TRMT11_N"/>
</dbReference>
<dbReference type="GO" id="GO:0032259">
    <property type="term" value="P:methylation"/>
    <property type="evidence" value="ECO:0007669"/>
    <property type="project" value="UniProtKB-UniRule"/>
</dbReference>
<evidence type="ECO:0000256" key="1">
    <source>
        <dbReference type="ARBA" id="ARBA00004496"/>
    </source>
</evidence>
<dbReference type="OrthoDB" id="296065at2759"/>
<evidence type="ECO:0000256" key="16">
    <source>
        <dbReference type="SAM" id="MobiDB-lite"/>
    </source>
</evidence>
<dbReference type="GO" id="GO:0000049">
    <property type="term" value="F:tRNA binding"/>
    <property type="evidence" value="ECO:0007669"/>
    <property type="project" value="UniProtKB-UniRule"/>
</dbReference>
<evidence type="ECO:0000256" key="6">
    <source>
        <dbReference type="ARBA" id="ARBA00022691"/>
    </source>
</evidence>
<comment type="subunit">
    <text evidence="11">Part of the heterodimeric TRMT11-TRM112 methyltransferase complex; this complex forms an active tRNA methyltransferase, where TRMT112 acts as an activator of the catalytic subunit TRMT11.</text>
</comment>
<evidence type="ECO:0000256" key="2">
    <source>
        <dbReference type="ARBA" id="ARBA00022490"/>
    </source>
</evidence>
<evidence type="ECO:0000256" key="12">
    <source>
        <dbReference type="ARBA" id="ARBA00066937"/>
    </source>
</evidence>
<evidence type="ECO:0000313" key="19">
    <source>
        <dbReference type="EMBL" id="KAF7991829.1"/>
    </source>
</evidence>
<dbReference type="PANTHER" id="PTHR13370">
    <property type="entry name" value="RNA METHYLASE-RELATED"/>
    <property type="match status" value="1"/>
</dbReference>
<evidence type="ECO:0000259" key="17">
    <source>
        <dbReference type="Pfam" id="PF01170"/>
    </source>
</evidence>
<dbReference type="Proteomes" id="UP000639338">
    <property type="component" value="Unassembled WGS sequence"/>
</dbReference>
<dbReference type="Gene3D" id="3.40.50.150">
    <property type="entry name" value="Vaccinia Virus protein VP39"/>
    <property type="match status" value="1"/>
</dbReference>
<feature type="region of interest" description="Disordered" evidence="16">
    <location>
        <begin position="445"/>
        <end position="473"/>
    </location>
</feature>
<comment type="subcellular location">
    <subcellularLocation>
        <location evidence="1">Cytoplasm</location>
    </subcellularLocation>
</comment>
<proteinExistence type="inferred from homology"/>
<keyword evidence="7 15" id="KW-0819">tRNA processing</keyword>
<evidence type="ECO:0000256" key="8">
    <source>
        <dbReference type="ARBA" id="ARBA00022884"/>
    </source>
</evidence>
<dbReference type="InterPro" id="IPR029063">
    <property type="entry name" value="SAM-dependent_MTases_sf"/>
</dbReference>
<dbReference type="EC" id="2.1.1.214" evidence="12"/>
<evidence type="ECO:0000256" key="5">
    <source>
        <dbReference type="ARBA" id="ARBA00022679"/>
    </source>
</evidence>
<dbReference type="PANTHER" id="PTHR13370:SF3">
    <property type="entry name" value="TRNA (GUANINE(10)-N2)-METHYLTRANSFERASE HOMOLOG"/>
    <property type="match status" value="1"/>
</dbReference>
<dbReference type="GO" id="GO:0160102">
    <property type="term" value="F:tRNA (guanine(10)-N2)-methyltransferase activity"/>
    <property type="evidence" value="ECO:0007669"/>
    <property type="project" value="UniProtKB-EC"/>
</dbReference>
<dbReference type="SUPFAM" id="SSF53335">
    <property type="entry name" value="S-adenosyl-L-methionine-dependent methyltransferases"/>
    <property type="match status" value="1"/>
</dbReference>
<dbReference type="PIRSF" id="PIRSF017259">
    <property type="entry name" value="tRNA_mtfrase_TRM11"/>
    <property type="match status" value="1"/>
</dbReference>
<dbReference type="Pfam" id="PF25904">
    <property type="entry name" value="Tmrp11_N"/>
    <property type="match status" value="1"/>
</dbReference>
<reference evidence="19 20" key="1">
    <citation type="submission" date="2020-08" db="EMBL/GenBank/DDBJ databases">
        <title>Aphidius gifuensis genome sequencing and assembly.</title>
        <authorList>
            <person name="Du Z."/>
        </authorList>
    </citation>
    <scope>NUCLEOTIDE SEQUENCE [LARGE SCALE GENOMIC DNA]</scope>
    <source>
        <strain evidence="19">YNYX2018</strain>
        <tissue evidence="19">Adults</tissue>
    </source>
</reference>
<sequence length="473" mass="54974">MNKQMRKFLLWFAHEHVEFRAPEIESILNVFKISPAILKTIEQSPNHPYWIVETNSESTIRRIASRSVSLRFCIEIWARENQSNILHDTLKKLPKEKLNEHIGNGKSFKIIVETFCGHITQKEKIDRIESFSYLPLDGPVKLTDPDTTLYYIEHYGMEPNNISKEPQEYFFGRWIANGQRELIQKLSLKTRKFIGTTSMDPQLSLMMANQAQVKNGDIILDPFVGTGSLLVAASQFGGFIMGNDIDYMMLHARTRPTRINQKKRSSDESVAANMKQYGKESQYIDVVVADFSRPLWRPGMRVDAIITDPPYGVREATERVGSAKLNPQIDEHQAATHIPSKIDYNLPHMFKDIFNFAAQHLEINGRLVCWFPVYRDNYSPDQLPIHPCMKLTANSEQVLSNHASRRLLTYIKIREPKNCDVMDSTNILDFREMYFALRDETRREKRARQNAERAKNKADWEQRCREKTESTER</sequence>
<keyword evidence="3 15" id="KW-0820">tRNA-binding</keyword>
<evidence type="ECO:0000256" key="13">
    <source>
        <dbReference type="ARBA" id="ARBA00067484"/>
    </source>
</evidence>
<comment type="similarity">
    <text evidence="15">Belongs to the class I-like SAM-binding methyltransferase superfamily. TRM11 methyltransferase family.</text>
</comment>
<dbReference type="AlphaFoldDB" id="A0A835CPF8"/>
<evidence type="ECO:0000256" key="7">
    <source>
        <dbReference type="ARBA" id="ARBA00022694"/>
    </source>
</evidence>